<dbReference type="AlphaFoldDB" id="A0A8J6B6S8"/>
<dbReference type="Pfam" id="PF00397">
    <property type="entry name" value="WW"/>
    <property type="match status" value="1"/>
</dbReference>
<feature type="compositionally biased region" description="Low complexity" evidence="1">
    <location>
        <begin position="98"/>
        <end position="121"/>
    </location>
</feature>
<dbReference type="SMART" id="SM00456">
    <property type="entry name" value="WW"/>
    <property type="match status" value="1"/>
</dbReference>
<dbReference type="InterPro" id="IPR001202">
    <property type="entry name" value="WW_dom"/>
</dbReference>
<dbReference type="CDD" id="cd00201">
    <property type="entry name" value="WW"/>
    <property type="match status" value="1"/>
</dbReference>
<dbReference type="PROSITE" id="PS50020">
    <property type="entry name" value="WW_DOMAIN_2"/>
    <property type="match status" value="1"/>
</dbReference>
<dbReference type="OrthoDB" id="6344460at2759"/>
<evidence type="ECO:0000256" key="1">
    <source>
        <dbReference type="SAM" id="MobiDB-lite"/>
    </source>
</evidence>
<feature type="compositionally biased region" description="Polar residues" evidence="1">
    <location>
        <begin position="241"/>
        <end position="251"/>
    </location>
</feature>
<dbReference type="EMBL" id="JAHDYR010000018">
    <property type="protein sequence ID" value="KAG9394007.1"/>
    <property type="molecule type" value="Genomic_DNA"/>
</dbReference>
<reference evidence="3" key="1">
    <citation type="submission" date="2021-05" db="EMBL/GenBank/DDBJ databases">
        <title>A free-living protist that lacks canonical eukaryotic 1 DNA replication and segregation systems.</title>
        <authorList>
            <person name="Salas-Leiva D.E."/>
            <person name="Tromer E.C."/>
            <person name="Curtis B.A."/>
            <person name="Jerlstrom-Hultqvist J."/>
            <person name="Kolisko M."/>
            <person name="Yi Z."/>
            <person name="Salas-Leiva J.S."/>
            <person name="Gallot-Lavallee L."/>
            <person name="Kops G.J.P.L."/>
            <person name="Archibald J.M."/>
            <person name="Simpson A.G.B."/>
            <person name="Roger A.J."/>
        </authorList>
    </citation>
    <scope>NUCLEOTIDE SEQUENCE</scope>
    <source>
        <strain evidence="3">BICM</strain>
    </source>
</reference>
<protein>
    <recommendedName>
        <fullName evidence="2">WW domain-containing protein</fullName>
    </recommendedName>
</protein>
<gene>
    <name evidence="3" type="ORF">J8273_4607</name>
</gene>
<name>A0A8J6B6S8_9EUKA</name>
<dbReference type="Proteomes" id="UP000717585">
    <property type="component" value="Unassembled WGS sequence"/>
</dbReference>
<dbReference type="InterPro" id="IPR036020">
    <property type="entry name" value="WW_dom_sf"/>
</dbReference>
<dbReference type="InterPro" id="IPR053233">
    <property type="entry name" value="ABRA-related"/>
</dbReference>
<accession>A0A8J6B6S8</accession>
<evidence type="ECO:0000313" key="3">
    <source>
        <dbReference type="EMBL" id="KAG9394007.1"/>
    </source>
</evidence>
<dbReference type="PANTHER" id="PTHR21715">
    <property type="entry name" value="RH04127P"/>
    <property type="match status" value="1"/>
</dbReference>
<dbReference type="Gene3D" id="3.30.1470.10">
    <property type="entry name" value="Photosystem I PsaD, reaction center subunit II"/>
    <property type="match status" value="1"/>
</dbReference>
<dbReference type="Gene3D" id="1.10.287.1490">
    <property type="match status" value="2"/>
</dbReference>
<dbReference type="PANTHER" id="PTHR21715:SF0">
    <property type="entry name" value="RH04127P"/>
    <property type="match status" value="1"/>
</dbReference>
<organism evidence="3 4">
    <name type="scientific">Carpediemonas membranifera</name>
    <dbReference type="NCBI Taxonomy" id="201153"/>
    <lineage>
        <taxon>Eukaryota</taxon>
        <taxon>Metamonada</taxon>
        <taxon>Carpediemonas-like organisms</taxon>
        <taxon>Carpediemonas</taxon>
    </lineage>
</organism>
<comment type="caution">
    <text evidence="3">The sequence shown here is derived from an EMBL/GenBank/DDBJ whole genome shotgun (WGS) entry which is preliminary data.</text>
</comment>
<evidence type="ECO:0000259" key="2">
    <source>
        <dbReference type="PROSITE" id="PS50020"/>
    </source>
</evidence>
<dbReference type="SUPFAM" id="SSF51045">
    <property type="entry name" value="WW domain"/>
    <property type="match status" value="1"/>
</dbReference>
<sequence>MNDECTVLEEVIDPSYEPTDDEVKEYAAYLGMDVSKDREFFHIAREALKTPLPPDWKPCQTNDGEIFYFNFKSSESIWEHPCDQLYRQKYKDAKAAKAKGSSLKGSSVASSSSSAIKSMISPRESLKGKPPLTALPKTLSTPVGKQLPPLGSLDSPVSGAATPVQTQSRVRPDPARQSDSKPVSDVRSEKAKLQAKVSDLEHQLRRASSDDTADRLRAEKEKLERSYAELKTERDRLAQSAGDTSAVSSLEQDLKVQKERVTRLQTEQLEQDKTLSELRAERAKLQTTVADLEHKLHRASTDDTAARVEAEKEKLQRAYTELKAERDRLVEQQSSGSGTAALSSLEMELKAQQDRVARLQSEQLEQDKALSDVRSEKAKLQSTVADLEHKLRRASADDTADQLRGEKGRLEAAYAELKADRDKLAESAGNSATVASLEQELKAQNERLSRMQMEQLEQDRVVSDLRSEKAKLQAKVSDLEHQLRRASSDDTADRLRAEKEKLERSYAELKTERDRLAQSAGDTSAVTLLEHKLKEANSRTARLQGEKDLLEATIGELREALRQAESSKPNVLAEGKRILASRYEALEAKHSLLSRVIRQIDEYASDAKATCSRDESKKPAYDVLKKVRKSMQVFVEEINGDRLDYKEAKHIHQKATVMSDAGPFAGLAEELAGSDSGLSDESFRVSRRHRTHAPAFPTESPRNRRIRQARYSSAINDLIRSMRARQESKTIMDQHQSWLEGLRETVATTTRWGTVGMGATGSQTIVVPPEVQAGRARMTIAIDRD</sequence>
<evidence type="ECO:0000313" key="4">
    <source>
        <dbReference type="Proteomes" id="UP000717585"/>
    </source>
</evidence>
<feature type="region of interest" description="Disordered" evidence="1">
    <location>
        <begin position="96"/>
        <end position="255"/>
    </location>
</feature>
<keyword evidence="4" id="KW-1185">Reference proteome</keyword>
<feature type="domain" description="WW" evidence="2">
    <location>
        <begin position="50"/>
        <end position="83"/>
    </location>
</feature>
<feature type="compositionally biased region" description="Basic and acidic residues" evidence="1">
    <location>
        <begin position="170"/>
        <end position="237"/>
    </location>
</feature>
<proteinExistence type="predicted"/>